<dbReference type="Pfam" id="PF06916">
    <property type="entry name" value="FAM210A-B_dom"/>
    <property type="match status" value="1"/>
</dbReference>
<dbReference type="GO" id="GO:0005739">
    <property type="term" value="C:mitochondrion"/>
    <property type="evidence" value="ECO:0000318"/>
    <property type="project" value="GO_Central"/>
</dbReference>
<dbReference type="AlphaFoldDB" id="A0A061DZ00"/>
<reference evidence="3 4" key="1">
    <citation type="journal article" date="2013" name="Genome Biol.">
        <title>The genome sequence of the most widely cultivated cacao type and its use to identify candidate genes regulating pod color.</title>
        <authorList>
            <person name="Motamayor J.C."/>
            <person name="Mockaitis K."/>
            <person name="Schmutz J."/>
            <person name="Haiminen N."/>
            <person name="Iii D.L."/>
            <person name="Cornejo O."/>
            <person name="Findley S.D."/>
            <person name="Zheng P."/>
            <person name="Utro F."/>
            <person name="Royaert S."/>
            <person name="Saski C."/>
            <person name="Jenkins J."/>
            <person name="Podicheti R."/>
            <person name="Zhao M."/>
            <person name="Scheffler B.E."/>
            <person name="Stack J.C."/>
            <person name="Feltus F.A."/>
            <person name="Mustiga G.M."/>
            <person name="Amores F."/>
            <person name="Phillips W."/>
            <person name="Marelli J.P."/>
            <person name="May G.D."/>
            <person name="Shapiro H."/>
            <person name="Ma J."/>
            <person name="Bustamante C.D."/>
            <person name="Schnell R.J."/>
            <person name="Main D."/>
            <person name="Gilbert D."/>
            <person name="Parida L."/>
            <person name="Kuhn D.N."/>
        </authorList>
    </citation>
    <scope>NUCLEOTIDE SEQUENCE [LARGE SCALE GENOMIC DNA]</scope>
    <source>
        <strain evidence="4">cv. Matina 1-6</strain>
    </source>
</reference>
<keyword evidence="1" id="KW-0472">Membrane</keyword>
<dbReference type="PANTHER" id="PTHR21377:SF0">
    <property type="entry name" value="PROTEIN FAM210B, MITOCHONDRIAL"/>
    <property type="match status" value="1"/>
</dbReference>
<evidence type="ECO:0000259" key="2">
    <source>
        <dbReference type="Pfam" id="PF06916"/>
    </source>
</evidence>
<protein>
    <recommendedName>
        <fullName evidence="2">DUF1279 domain-containing protein</fullName>
    </recommendedName>
</protein>
<keyword evidence="1" id="KW-1133">Transmembrane helix</keyword>
<dbReference type="Gramene" id="EOX97627">
    <property type="protein sequence ID" value="EOX97627"/>
    <property type="gene ID" value="TCM_006600"/>
</dbReference>
<gene>
    <name evidence="3" type="ORF">TCM_006600</name>
</gene>
<dbReference type="Proteomes" id="UP000026915">
    <property type="component" value="Chromosome 2"/>
</dbReference>
<sequence length="147" mass="15995">MAALRGGRFRELLKKYGKVAFGVHFAVSTASITGLYVAIKNNVDVESLFDKLHLPGLSKDEKNQNPSQQCPNPDGFVMVEPTEKSPVVVEEKGRNRTAELAASTGGALALAVLCNKALFPVRVPITIALTPPVARFLARRRIIKNRV</sequence>
<accession>A0A061DZ00</accession>
<keyword evidence="4" id="KW-1185">Reference proteome</keyword>
<evidence type="ECO:0000313" key="3">
    <source>
        <dbReference type="EMBL" id="EOX97627.1"/>
    </source>
</evidence>
<feature type="transmembrane region" description="Helical" evidence="1">
    <location>
        <begin position="117"/>
        <end position="138"/>
    </location>
</feature>
<dbReference type="OMA" id="FDKWHLP"/>
<dbReference type="InterPro" id="IPR009688">
    <property type="entry name" value="FAM210A/B-like_dom"/>
</dbReference>
<proteinExistence type="predicted"/>
<dbReference type="FunCoup" id="A0A061DZ00">
    <property type="interactions" value="84"/>
</dbReference>
<feature type="domain" description="DUF1279" evidence="2">
    <location>
        <begin position="8"/>
        <end position="131"/>
    </location>
</feature>
<name>A0A061DZ00_THECC</name>
<feature type="transmembrane region" description="Helical" evidence="1">
    <location>
        <begin position="21"/>
        <end position="39"/>
    </location>
</feature>
<organism evidence="3 4">
    <name type="scientific">Theobroma cacao</name>
    <name type="common">Cacao</name>
    <name type="synonym">Cocoa</name>
    <dbReference type="NCBI Taxonomy" id="3641"/>
    <lineage>
        <taxon>Eukaryota</taxon>
        <taxon>Viridiplantae</taxon>
        <taxon>Streptophyta</taxon>
        <taxon>Embryophyta</taxon>
        <taxon>Tracheophyta</taxon>
        <taxon>Spermatophyta</taxon>
        <taxon>Magnoliopsida</taxon>
        <taxon>eudicotyledons</taxon>
        <taxon>Gunneridae</taxon>
        <taxon>Pentapetalae</taxon>
        <taxon>rosids</taxon>
        <taxon>malvids</taxon>
        <taxon>Malvales</taxon>
        <taxon>Malvaceae</taxon>
        <taxon>Byttnerioideae</taxon>
        <taxon>Theobroma</taxon>
    </lineage>
</organism>
<dbReference type="eggNOG" id="KOG4526">
    <property type="taxonomic scope" value="Eukaryota"/>
</dbReference>
<keyword evidence="1" id="KW-0812">Transmembrane</keyword>
<evidence type="ECO:0000313" key="4">
    <source>
        <dbReference type="Proteomes" id="UP000026915"/>
    </source>
</evidence>
<dbReference type="HOGENOM" id="CLU_1930830_0_0_1"/>
<evidence type="ECO:0000256" key="1">
    <source>
        <dbReference type="SAM" id="Phobius"/>
    </source>
</evidence>
<dbReference type="PANTHER" id="PTHR21377">
    <property type="entry name" value="PROTEIN FAM210B, MITOCHONDRIAL"/>
    <property type="match status" value="1"/>
</dbReference>
<dbReference type="InterPro" id="IPR045866">
    <property type="entry name" value="FAM210A/B-like"/>
</dbReference>
<dbReference type="EMBL" id="CM001880">
    <property type="protein sequence ID" value="EOX97627.1"/>
    <property type="molecule type" value="Genomic_DNA"/>
</dbReference>
<dbReference type="InParanoid" id="A0A061DZ00"/>